<feature type="non-terminal residue" evidence="2">
    <location>
        <position position="1"/>
    </location>
</feature>
<feature type="region of interest" description="Disordered" evidence="1">
    <location>
        <begin position="75"/>
        <end position="110"/>
    </location>
</feature>
<evidence type="ECO:0000313" key="2">
    <source>
        <dbReference type="EMBL" id="JAS68410.1"/>
    </source>
</evidence>
<accession>A0A1B6H1B1</accession>
<dbReference type="AlphaFoldDB" id="A0A1B6H1B1"/>
<feature type="compositionally biased region" description="Basic and acidic residues" evidence="1">
    <location>
        <begin position="75"/>
        <end position="88"/>
    </location>
</feature>
<name>A0A1B6H1B1_9HEMI</name>
<organism evidence="2">
    <name type="scientific">Cuerna arida</name>
    <dbReference type="NCBI Taxonomy" id="1464854"/>
    <lineage>
        <taxon>Eukaryota</taxon>
        <taxon>Metazoa</taxon>
        <taxon>Ecdysozoa</taxon>
        <taxon>Arthropoda</taxon>
        <taxon>Hexapoda</taxon>
        <taxon>Insecta</taxon>
        <taxon>Pterygota</taxon>
        <taxon>Neoptera</taxon>
        <taxon>Paraneoptera</taxon>
        <taxon>Hemiptera</taxon>
        <taxon>Auchenorrhyncha</taxon>
        <taxon>Membracoidea</taxon>
        <taxon>Cicadellidae</taxon>
        <taxon>Cicadellinae</taxon>
        <taxon>Proconiini</taxon>
        <taxon>Cuerna</taxon>
    </lineage>
</organism>
<feature type="compositionally biased region" description="Polar residues" evidence="1">
    <location>
        <begin position="96"/>
        <end position="110"/>
    </location>
</feature>
<sequence>HLAGNGSGPTVVTEKTVRYQSVLCYKSVTKFERIMVCQVKFCIVLVLFCLNFQLRDIRAHAQLVSVFDKDQCLDENHEGGNQDKMDESKQEDESDLLNNNRVAESSSKSSVLEGVIEINAKEQIYEDSGNTTQYEKASYVTRVQFPEGGEAGGGALDVYDLTS</sequence>
<evidence type="ECO:0000256" key="1">
    <source>
        <dbReference type="SAM" id="MobiDB-lite"/>
    </source>
</evidence>
<proteinExistence type="predicted"/>
<reference evidence="2" key="1">
    <citation type="submission" date="2015-11" db="EMBL/GenBank/DDBJ databases">
        <title>De novo transcriptome assembly of four potential Pierce s Disease insect vectors from Arizona vineyards.</title>
        <authorList>
            <person name="Tassone E.E."/>
        </authorList>
    </citation>
    <scope>NUCLEOTIDE SEQUENCE</scope>
</reference>
<protein>
    <submittedName>
        <fullName evidence="2">Uncharacterized protein</fullName>
    </submittedName>
</protein>
<gene>
    <name evidence="2" type="ORF">g.13591</name>
</gene>
<feature type="non-terminal residue" evidence="2">
    <location>
        <position position="163"/>
    </location>
</feature>
<dbReference type="EMBL" id="GECZ01001359">
    <property type="protein sequence ID" value="JAS68410.1"/>
    <property type="molecule type" value="Transcribed_RNA"/>
</dbReference>